<evidence type="ECO:0000313" key="7">
    <source>
        <dbReference type="Proteomes" id="UP000032221"/>
    </source>
</evidence>
<feature type="DNA-binding region" description="H-T-H motif" evidence="4">
    <location>
        <begin position="33"/>
        <end position="52"/>
    </location>
</feature>
<protein>
    <submittedName>
        <fullName evidence="6">TetR family transcriptional regulator</fullName>
    </submittedName>
</protein>
<dbReference type="InterPro" id="IPR036271">
    <property type="entry name" value="Tet_transcr_reg_TetR-rel_C_sf"/>
</dbReference>
<dbReference type="InterPro" id="IPR041490">
    <property type="entry name" value="KstR2_TetR_C"/>
</dbReference>
<dbReference type="STRING" id="280871.TL10_19155"/>
<dbReference type="InterPro" id="IPR009057">
    <property type="entry name" value="Homeodomain-like_sf"/>
</dbReference>
<keyword evidence="1" id="KW-0805">Transcription regulation</keyword>
<keyword evidence="2 4" id="KW-0238">DNA-binding</keyword>
<evidence type="ECO:0000256" key="4">
    <source>
        <dbReference type="PROSITE-ProRule" id="PRU00335"/>
    </source>
</evidence>
<dbReference type="InterPro" id="IPR001647">
    <property type="entry name" value="HTH_TetR"/>
</dbReference>
<dbReference type="Gene3D" id="1.10.10.60">
    <property type="entry name" value="Homeodomain-like"/>
    <property type="match status" value="1"/>
</dbReference>
<dbReference type="OrthoDB" id="9785164at2"/>
<dbReference type="SUPFAM" id="SSF46689">
    <property type="entry name" value="Homeodomain-like"/>
    <property type="match status" value="1"/>
</dbReference>
<dbReference type="Proteomes" id="UP000032221">
    <property type="component" value="Unassembled WGS sequence"/>
</dbReference>
<dbReference type="InterPro" id="IPR050109">
    <property type="entry name" value="HTH-type_TetR-like_transc_reg"/>
</dbReference>
<dbReference type="PROSITE" id="PS50977">
    <property type="entry name" value="HTH_TETR_2"/>
    <property type="match status" value="1"/>
</dbReference>
<dbReference type="Pfam" id="PF17932">
    <property type="entry name" value="TetR_C_24"/>
    <property type="match status" value="1"/>
</dbReference>
<dbReference type="EMBL" id="JXST01000028">
    <property type="protein sequence ID" value="KIU15361.1"/>
    <property type="molecule type" value="Genomic_DNA"/>
</dbReference>
<evidence type="ECO:0000256" key="2">
    <source>
        <dbReference type="ARBA" id="ARBA00023125"/>
    </source>
</evidence>
<organism evidence="6 7">
    <name type="scientific">Mycolicibacterium llatzerense</name>
    <dbReference type="NCBI Taxonomy" id="280871"/>
    <lineage>
        <taxon>Bacteria</taxon>
        <taxon>Bacillati</taxon>
        <taxon>Actinomycetota</taxon>
        <taxon>Actinomycetes</taxon>
        <taxon>Mycobacteriales</taxon>
        <taxon>Mycobacteriaceae</taxon>
        <taxon>Mycolicibacterium</taxon>
    </lineage>
</organism>
<dbReference type="RefSeq" id="WP_043986858.1">
    <property type="nucleotide sequence ID" value="NZ_JXST01000028.1"/>
</dbReference>
<dbReference type="PANTHER" id="PTHR30055:SF234">
    <property type="entry name" value="HTH-TYPE TRANSCRIPTIONAL REGULATOR BETI"/>
    <property type="match status" value="1"/>
</dbReference>
<evidence type="ECO:0000313" key="6">
    <source>
        <dbReference type="EMBL" id="KIU15361.1"/>
    </source>
</evidence>
<keyword evidence="3" id="KW-0804">Transcription</keyword>
<evidence type="ECO:0000256" key="3">
    <source>
        <dbReference type="ARBA" id="ARBA00023163"/>
    </source>
</evidence>
<sequence>MVEQSGRAVPAAVASKLYAAADLIATKGLENTKIEEIAAASGVPKATLYYYFTGKDDILGFLLRDSLGDLARDVAAAADSAGSGKERLVAVITAQVAHTMNRPGTSTALVGDLGRAIRLPELASAVQQAFYEPIARVLEAGAADGTLKRVADPSTAAISIFGAVMMTALLHNVVSSGKTKHNVTGEVIDFVLNGVAPAG</sequence>
<dbReference type="GO" id="GO:0000976">
    <property type="term" value="F:transcription cis-regulatory region binding"/>
    <property type="evidence" value="ECO:0007669"/>
    <property type="project" value="TreeGrafter"/>
</dbReference>
<accession>A0A0D1LH47</accession>
<proteinExistence type="predicted"/>
<dbReference type="Pfam" id="PF00440">
    <property type="entry name" value="TetR_N"/>
    <property type="match status" value="1"/>
</dbReference>
<dbReference type="SUPFAM" id="SSF48498">
    <property type="entry name" value="Tetracyclin repressor-like, C-terminal domain"/>
    <property type="match status" value="1"/>
</dbReference>
<comment type="caution">
    <text evidence="6">The sequence shown here is derived from an EMBL/GenBank/DDBJ whole genome shotgun (WGS) entry which is preliminary data.</text>
</comment>
<dbReference type="PANTHER" id="PTHR30055">
    <property type="entry name" value="HTH-TYPE TRANSCRIPTIONAL REGULATOR RUTR"/>
    <property type="match status" value="1"/>
</dbReference>
<reference evidence="6 7" key="1">
    <citation type="submission" date="2015-01" db="EMBL/GenBank/DDBJ databases">
        <title>Genome sequence of Mycobacterium llatzerense and Mycobacterium immunogenum recovered from brain abscess.</title>
        <authorList>
            <person name="Greninger A.L."/>
            <person name="Langelier C."/>
            <person name="Cunningham G."/>
            <person name="Chiu C.Y."/>
            <person name="Miller S."/>
        </authorList>
    </citation>
    <scope>NUCLEOTIDE SEQUENCE [LARGE SCALE GENOMIC DNA]</scope>
    <source>
        <strain evidence="6 7">CLUC14</strain>
    </source>
</reference>
<dbReference type="Gene3D" id="1.10.357.10">
    <property type="entry name" value="Tetracycline Repressor, domain 2"/>
    <property type="match status" value="1"/>
</dbReference>
<keyword evidence="7" id="KW-1185">Reference proteome</keyword>
<dbReference type="GO" id="GO:0003700">
    <property type="term" value="F:DNA-binding transcription factor activity"/>
    <property type="evidence" value="ECO:0007669"/>
    <property type="project" value="TreeGrafter"/>
</dbReference>
<dbReference type="AlphaFoldDB" id="A0A0D1LH47"/>
<evidence type="ECO:0000256" key="1">
    <source>
        <dbReference type="ARBA" id="ARBA00023015"/>
    </source>
</evidence>
<dbReference type="PATRIC" id="fig|280871.6.peg.3966"/>
<gene>
    <name evidence="6" type="ORF">TL10_19155</name>
</gene>
<name>A0A0D1LH47_9MYCO</name>
<evidence type="ECO:0000259" key="5">
    <source>
        <dbReference type="PROSITE" id="PS50977"/>
    </source>
</evidence>
<dbReference type="PRINTS" id="PR00455">
    <property type="entry name" value="HTHTETR"/>
</dbReference>
<feature type="domain" description="HTH tetR-type" evidence="5">
    <location>
        <begin position="10"/>
        <end position="70"/>
    </location>
</feature>